<keyword evidence="2" id="KW-1185">Reference proteome</keyword>
<sequence length="255" mass="28237">MKTQVSHVTEFLFRLHGGGASPTSFSAKEVAEIIMHLESAFKTLLEAEEGEKAEQFYISLVDVVDQSNGLRLVPNIPALFTSVFIAITTALAIQDYSGLPVKTIEDLQQVRKVIRTRGCEGDFMVDNQVVASIKPNTKIEVAASGIVRGETILYGEVTRIGGREPRARISLDTGQIIICNVKQAVARSLGAKLYSKVALKGYATWTVSNYELTDFQIESFTDYNPVPPVEAFDRLRDLLGTYWDEIEDVDSFLHS</sequence>
<evidence type="ECO:0000313" key="2">
    <source>
        <dbReference type="Proteomes" id="UP000626554"/>
    </source>
</evidence>
<dbReference type="EMBL" id="JABKAV010000085">
    <property type="protein sequence ID" value="NVO86552.1"/>
    <property type="molecule type" value="Genomic_DNA"/>
</dbReference>
<dbReference type="Proteomes" id="UP000626554">
    <property type="component" value="Unassembled WGS sequence"/>
</dbReference>
<accession>A0ABX2Q8J6</accession>
<name>A0ABX2Q8J6_9BACT</name>
<reference evidence="1 2" key="1">
    <citation type="submission" date="2020-05" db="EMBL/GenBank/DDBJ databases">
        <title>Hymenobacter terrestris sp. nov. and Hymenobacter lapidiphilus sp. nov., isolated from regoliths in Antarctica.</title>
        <authorList>
            <person name="Sedlacek I."/>
            <person name="Pantucek R."/>
            <person name="Zeman M."/>
            <person name="Holochova P."/>
            <person name="Kralova S."/>
            <person name="Stankova E."/>
            <person name="Sedo O."/>
            <person name="Micenkova L."/>
            <person name="Svec P."/>
            <person name="Gupta V."/>
            <person name="Sood U."/>
            <person name="Korpole U.S."/>
            <person name="Lal R."/>
        </authorList>
    </citation>
    <scope>NUCLEOTIDE SEQUENCE [LARGE SCALE GENOMIC DNA]</scope>
    <source>
        <strain evidence="1 2">P5252</strain>
    </source>
</reference>
<proteinExistence type="predicted"/>
<comment type="caution">
    <text evidence="1">The sequence shown here is derived from an EMBL/GenBank/DDBJ whole genome shotgun (WGS) entry which is preliminary data.</text>
</comment>
<evidence type="ECO:0000313" key="1">
    <source>
        <dbReference type="EMBL" id="NVO86552.1"/>
    </source>
</evidence>
<protein>
    <submittedName>
        <fullName evidence="1">Uncharacterized protein</fullName>
    </submittedName>
</protein>
<dbReference type="RefSeq" id="WP_176901284.1">
    <property type="nucleotide sequence ID" value="NZ_JABKAV010000085.1"/>
</dbReference>
<organism evidence="1 2">
    <name type="scientific">Hymenobacter terrestris</name>
    <dbReference type="NCBI Taxonomy" id="2748310"/>
    <lineage>
        <taxon>Bacteria</taxon>
        <taxon>Pseudomonadati</taxon>
        <taxon>Bacteroidota</taxon>
        <taxon>Cytophagia</taxon>
        <taxon>Cytophagales</taxon>
        <taxon>Hymenobacteraceae</taxon>
        <taxon>Hymenobacter</taxon>
    </lineage>
</organism>
<gene>
    <name evidence="1" type="ORF">HW556_16835</name>
</gene>